<evidence type="ECO:0000256" key="3">
    <source>
        <dbReference type="ARBA" id="ARBA00037882"/>
    </source>
</evidence>
<organism evidence="6 7">
    <name type="scientific">Sorangium cellulosum</name>
    <name type="common">Polyangium cellulosum</name>
    <dbReference type="NCBI Taxonomy" id="56"/>
    <lineage>
        <taxon>Bacteria</taxon>
        <taxon>Pseudomonadati</taxon>
        <taxon>Myxococcota</taxon>
        <taxon>Polyangia</taxon>
        <taxon>Polyangiales</taxon>
        <taxon>Polyangiaceae</taxon>
        <taxon>Sorangium</taxon>
    </lineage>
</organism>
<dbReference type="AlphaFoldDB" id="A0A150QU71"/>
<dbReference type="EMBL" id="JEMB01003511">
    <property type="protein sequence ID" value="KYF71577.1"/>
    <property type="molecule type" value="Genomic_DNA"/>
</dbReference>
<proteinExistence type="predicted"/>
<dbReference type="PANTHER" id="PTHR23150:SF36">
    <property type="entry name" value="HERCYNINE OXYGENASE"/>
    <property type="match status" value="1"/>
</dbReference>
<dbReference type="Pfam" id="PF12867">
    <property type="entry name" value="DinB_2"/>
    <property type="match status" value="1"/>
</dbReference>
<evidence type="ECO:0000259" key="5">
    <source>
        <dbReference type="Pfam" id="PF12867"/>
    </source>
</evidence>
<keyword evidence="2" id="KW-0408">Iron</keyword>
<dbReference type="InterPro" id="IPR005532">
    <property type="entry name" value="SUMF_dom"/>
</dbReference>
<dbReference type="InterPro" id="IPR034660">
    <property type="entry name" value="DinB/YfiT-like"/>
</dbReference>
<feature type="domain" description="Sulfatase-modifying factor enzyme-like" evidence="4">
    <location>
        <begin position="204"/>
        <end position="448"/>
    </location>
</feature>
<comment type="pathway">
    <text evidence="3">Amino-acid biosynthesis; ergothioneine biosynthesis.</text>
</comment>
<sequence>MEQARCVASGLRARYDAVRAFTESLCATLCPEDHVVQSMPDASPVKWHLAHTTWFFETFVLGERAGYAPFHPQFGYLFNSYYVSVGERHSRPRRGVLSRPTVDETYRYRRHVDERMRELLDELAAGRHADDLAFTIEVGLHHEQQHQELILTDLKHAMAQNPLRPAIFGGPPPGRRGGGAGELRNVDYLDHAEGVRWVGHGGGAFAFDNEAPRHRVFVGAFALAERPVTCGEYLAFMRDGGYSRPELWLSSGWDAVVANRWEAPLYWERRERHDDGFQLFTLHGLRELDADEPVCHVSHYEADAYARWAGARLPTEAEWETAAQGALAGAEEVPRGAAPGEAGEASIEGNFAERGRYHPEPAGAPSRPGAPRQLLGDVWEWTSSAYAPYPGFRPWSGALGEYNGKFMSSQLVLRGGSAATPASHIRATYRNFFPPDARWQLSGVRLARDL</sequence>
<dbReference type="GO" id="GO:0052699">
    <property type="term" value="P:ergothioneine biosynthetic process"/>
    <property type="evidence" value="ECO:0007669"/>
    <property type="project" value="InterPro"/>
</dbReference>
<dbReference type="NCBIfam" id="TIGR03440">
    <property type="entry name" value="egtB_TIGR03440"/>
    <property type="match status" value="1"/>
</dbReference>
<dbReference type="InterPro" id="IPR016187">
    <property type="entry name" value="CTDL_fold"/>
</dbReference>
<dbReference type="InterPro" id="IPR042095">
    <property type="entry name" value="SUMF_sf"/>
</dbReference>
<keyword evidence="1" id="KW-0560">Oxidoreductase</keyword>
<evidence type="ECO:0000313" key="7">
    <source>
        <dbReference type="Proteomes" id="UP000075635"/>
    </source>
</evidence>
<evidence type="ECO:0000256" key="2">
    <source>
        <dbReference type="ARBA" id="ARBA00023004"/>
    </source>
</evidence>
<dbReference type="InterPro" id="IPR024775">
    <property type="entry name" value="DinB-like"/>
</dbReference>
<evidence type="ECO:0000313" key="6">
    <source>
        <dbReference type="EMBL" id="KYF71577.1"/>
    </source>
</evidence>
<dbReference type="SUPFAM" id="SSF56436">
    <property type="entry name" value="C-type lectin-like"/>
    <property type="match status" value="1"/>
</dbReference>
<dbReference type="Pfam" id="PF03781">
    <property type="entry name" value="FGE-sulfatase"/>
    <property type="match status" value="1"/>
</dbReference>
<evidence type="ECO:0000259" key="4">
    <source>
        <dbReference type="Pfam" id="PF03781"/>
    </source>
</evidence>
<reference evidence="6 7" key="1">
    <citation type="submission" date="2014-02" db="EMBL/GenBank/DDBJ databases">
        <title>The small core and large imbalanced accessory genome model reveals a collaborative survival strategy of Sorangium cellulosum strains in nature.</title>
        <authorList>
            <person name="Han K."/>
            <person name="Peng R."/>
            <person name="Blom J."/>
            <person name="Li Y.-Z."/>
        </authorList>
    </citation>
    <scope>NUCLEOTIDE SEQUENCE [LARGE SCALE GENOMIC DNA]</scope>
    <source>
        <strain evidence="6 7">So0011-07</strain>
    </source>
</reference>
<evidence type="ECO:0000256" key="1">
    <source>
        <dbReference type="ARBA" id="ARBA00023002"/>
    </source>
</evidence>
<feature type="domain" description="DinB-like" evidence="5">
    <location>
        <begin position="15"/>
        <end position="150"/>
    </location>
</feature>
<dbReference type="Proteomes" id="UP000075635">
    <property type="component" value="Unassembled WGS sequence"/>
</dbReference>
<dbReference type="Gene3D" id="3.90.1580.10">
    <property type="entry name" value="paralog of FGE (formylglycine-generating enzyme)"/>
    <property type="match status" value="1"/>
</dbReference>
<dbReference type="InterPro" id="IPR051043">
    <property type="entry name" value="Sulfatase_Mod_Factor_Kinase"/>
</dbReference>
<accession>A0A150QU71</accession>
<protein>
    <recommendedName>
        <fullName evidence="8">Ergothioneine biosynthesis protein EgtB</fullName>
    </recommendedName>
</protein>
<gene>
    <name evidence="6" type="ORF">BE17_25600</name>
</gene>
<dbReference type="PANTHER" id="PTHR23150">
    <property type="entry name" value="SULFATASE MODIFYING FACTOR 1, 2"/>
    <property type="match status" value="1"/>
</dbReference>
<evidence type="ECO:0008006" key="8">
    <source>
        <dbReference type="Google" id="ProtNLM"/>
    </source>
</evidence>
<name>A0A150QU71_SORCE</name>
<comment type="caution">
    <text evidence="6">The sequence shown here is derived from an EMBL/GenBank/DDBJ whole genome shotgun (WGS) entry which is preliminary data.</text>
</comment>
<dbReference type="InterPro" id="IPR017806">
    <property type="entry name" value="EgtB"/>
</dbReference>
<dbReference type="SUPFAM" id="SSF109854">
    <property type="entry name" value="DinB/YfiT-like putative metalloenzymes"/>
    <property type="match status" value="1"/>
</dbReference>